<protein>
    <submittedName>
        <fullName evidence="2">Uncharacterized protein</fullName>
    </submittedName>
</protein>
<feature type="transmembrane region" description="Helical" evidence="1">
    <location>
        <begin position="79"/>
        <end position="96"/>
    </location>
</feature>
<dbReference type="EMBL" id="JABWUV010000017">
    <property type="protein sequence ID" value="KAF6296085.1"/>
    <property type="molecule type" value="Genomic_DNA"/>
</dbReference>
<evidence type="ECO:0000313" key="3">
    <source>
        <dbReference type="Proteomes" id="UP000527355"/>
    </source>
</evidence>
<sequence>MELCSQRLLAHVFGALVALGDFVLPTLLKSRLKFKKKKKYCVFAPREIVPLPKLKVTDCHLGLTEWCPDSVDSSKIRDIGWRTSFLAVLFLSGPTAQTSGLAFLSVALLPVYSCFFPRVLNFSRP</sequence>
<dbReference type="AlphaFoldDB" id="A0A7J7T6E3"/>
<dbReference type="Proteomes" id="UP000527355">
    <property type="component" value="Unassembled WGS sequence"/>
</dbReference>
<comment type="caution">
    <text evidence="2">The sequence shown here is derived from an EMBL/GenBank/DDBJ whole genome shotgun (WGS) entry which is preliminary data.</text>
</comment>
<accession>A0A7J7T6E3</accession>
<keyword evidence="1" id="KW-1133">Transmembrane helix</keyword>
<proteinExistence type="predicted"/>
<keyword evidence="3" id="KW-1185">Reference proteome</keyword>
<feature type="transmembrane region" description="Helical" evidence="1">
    <location>
        <begin position="6"/>
        <end position="28"/>
    </location>
</feature>
<organism evidence="2 3">
    <name type="scientific">Myotis myotis</name>
    <name type="common">Greater mouse-eared bat</name>
    <name type="synonym">Vespertilio myotis</name>
    <dbReference type="NCBI Taxonomy" id="51298"/>
    <lineage>
        <taxon>Eukaryota</taxon>
        <taxon>Metazoa</taxon>
        <taxon>Chordata</taxon>
        <taxon>Craniata</taxon>
        <taxon>Vertebrata</taxon>
        <taxon>Euteleostomi</taxon>
        <taxon>Mammalia</taxon>
        <taxon>Eutheria</taxon>
        <taxon>Laurasiatheria</taxon>
        <taxon>Chiroptera</taxon>
        <taxon>Yangochiroptera</taxon>
        <taxon>Vespertilionidae</taxon>
        <taxon>Myotis</taxon>
    </lineage>
</organism>
<evidence type="ECO:0000256" key="1">
    <source>
        <dbReference type="SAM" id="Phobius"/>
    </source>
</evidence>
<name>A0A7J7T6E3_MYOMY</name>
<keyword evidence="1" id="KW-0472">Membrane</keyword>
<reference evidence="2 3" key="1">
    <citation type="journal article" date="2020" name="Nature">
        <title>Six reference-quality genomes reveal evolution of bat adaptations.</title>
        <authorList>
            <person name="Jebb D."/>
            <person name="Huang Z."/>
            <person name="Pippel M."/>
            <person name="Hughes G.M."/>
            <person name="Lavrichenko K."/>
            <person name="Devanna P."/>
            <person name="Winkler S."/>
            <person name="Jermiin L.S."/>
            <person name="Skirmuntt E.C."/>
            <person name="Katzourakis A."/>
            <person name="Burkitt-Gray L."/>
            <person name="Ray D.A."/>
            <person name="Sullivan K.A.M."/>
            <person name="Roscito J.G."/>
            <person name="Kirilenko B.M."/>
            <person name="Davalos L.M."/>
            <person name="Corthals A.P."/>
            <person name="Power M.L."/>
            <person name="Jones G."/>
            <person name="Ransome R.D."/>
            <person name="Dechmann D.K.N."/>
            <person name="Locatelli A.G."/>
            <person name="Puechmaille S.J."/>
            <person name="Fedrigo O."/>
            <person name="Jarvis E.D."/>
            <person name="Hiller M."/>
            <person name="Vernes S.C."/>
            <person name="Myers E.W."/>
            <person name="Teeling E.C."/>
        </authorList>
    </citation>
    <scope>NUCLEOTIDE SEQUENCE [LARGE SCALE GENOMIC DNA]</scope>
    <source>
        <strain evidence="2">MMyoMyo1</strain>
        <tissue evidence="2">Flight muscle</tissue>
    </source>
</reference>
<keyword evidence="1" id="KW-0812">Transmembrane</keyword>
<evidence type="ECO:0000313" key="2">
    <source>
        <dbReference type="EMBL" id="KAF6296085.1"/>
    </source>
</evidence>
<gene>
    <name evidence="2" type="ORF">mMyoMyo1_009198</name>
</gene>